<evidence type="ECO:0000256" key="7">
    <source>
        <dbReference type="ARBA" id="ARBA00022692"/>
    </source>
</evidence>
<keyword evidence="11 17" id="KW-0333">Golgi apparatus</keyword>
<dbReference type="GO" id="GO:0046872">
    <property type="term" value="F:metal ion binding"/>
    <property type="evidence" value="ECO:0007669"/>
    <property type="project" value="UniProtKB-UniRule"/>
</dbReference>
<dbReference type="GO" id="GO:0003945">
    <property type="term" value="F:N-acetyllactosamine synthase activity"/>
    <property type="evidence" value="ECO:0007669"/>
    <property type="project" value="UniProtKB-EC"/>
</dbReference>
<feature type="domain" description="Galactosyltransferase N-terminal" evidence="19">
    <location>
        <begin position="121"/>
        <end position="254"/>
    </location>
</feature>
<keyword evidence="14 17" id="KW-0325">Glycoprotein</keyword>
<dbReference type="UniPathway" id="UPA00378"/>
<evidence type="ECO:0000256" key="4">
    <source>
        <dbReference type="ARBA" id="ARBA00005735"/>
    </source>
</evidence>
<evidence type="ECO:0000256" key="5">
    <source>
        <dbReference type="ARBA" id="ARBA00022676"/>
    </source>
</evidence>
<dbReference type="SUPFAM" id="SSF53448">
    <property type="entry name" value="Nucleotide-diphospho-sugar transferases"/>
    <property type="match status" value="1"/>
</dbReference>
<keyword evidence="10 17" id="KW-1133">Transmembrane helix</keyword>
<evidence type="ECO:0000256" key="2">
    <source>
        <dbReference type="ARBA" id="ARBA00004323"/>
    </source>
</evidence>
<dbReference type="Pfam" id="PF02709">
    <property type="entry name" value="Glyco_transf_7C"/>
    <property type="match status" value="1"/>
</dbReference>
<reference evidence="20" key="1">
    <citation type="submission" date="2019-06" db="EMBL/GenBank/DDBJ databases">
        <authorList>
            <consortium name="Wellcome Sanger Institute Data Sharing"/>
        </authorList>
    </citation>
    <scope>NUCLEOTIDE SEQUENCE [LARGE SCALE GENOMIC DNA]</scope>
</reference>
<evidence type="ECO:0000256" key="10">
    <source>
        <dbReference type="ARBA" id="ARBA00022989"/>
    </source>
</evidence>
<name>A0A667YYK1_9TELE</name>
<dbReference type="GO" id="GO:0003831">
    <property type="term" value="F:beta-N-acetylglucosaminylglycopeptide beta-1,4-galactosyltransferase activity"/>
    <property type="evidence" value="ECO:0007669"/>
    <property type="project" value="TreeGrafter"/>
</dbReference>
<evidence type="ECO:0000256" key="16">
    <source>
        <dbReference type="ARBA" id="ARBA00049413"/>
    </source>
</evidence>
<comment type="function">
    <text evidence="17">Responsible for the synthesis of complex-type N-linked oligosaccharides in many glycoproteins as well as the carbohydrate moieties of glycolipids.</text>
</comment>
<evidence type="ECO:0000259" key="19">
    <source>
        <dbReference type="Pfam" id="PF13733"/>
    </source>
</evidence>
<keyword evidence="15 17" id="KW-0464">Manganese</keyword>
<dbReference type="GeneTree" id="ENSGT00940000155244"/>
<comment type="subcellular location">
    <subcellularLocation>
        <location evidence="2 17">Golgi apparatus membrane</location>
        <topology evidence="2 17">Single-pass type II membrane protein</topology>
    </subcellularLocation>
</comment>
<dbReference type="EC" id="2.4.1.-" evidence="17"/>
<evidence type="ECO:0000313" key="20">
    <source>
        <dbReference type="Ensembl" id="ENSMMDP00005028889.1"/>
    </source>
</evidence>
<keyword evidence="5 17" id="KW-0328">Glycosyltransferase</keyword>
<dbReference type="Pfam" id="PF13733">
    <property type="entry name" value="Glyco_transf_7N"/>
    <property type="match status" value="1"/>
</dbReference>
<evidence type="ECO:0000256" key="17">
    <source>
        <dbReference type="RuleBase" id="RU368121"/>
    </source>
</evidence>
<evidence type="ECO:0000313" key="21">
    <source>
        <dbReference type="Proteomes" id="UP000472263"/>
    </source>
</evidence>
<proteinExistence type="inferred from homology"/>
<dbReference type="GO" id="GO:0008092">
    <property type="term" value="F:cytoskeletal protein binding"/>
    <property type="evidence" value="ECO:0007669"/>
    <property type="project" value="TreeGrafter"/>
</dbReference>
<evidence type="ECO:0000256" key="15">
    <source>
        <dbReference type="ARBA" id="ARBA00023211"/>
    </source>
</evidence>
<keyword evidence="9 17" id="KW-0735">Signal-anchor</keyword>
<evidence type="ECO:0000256" key="1">
    <source>
        <dbReference type="ARBA" id="ARBA00001936"/>
    </source>
</evidence>
<comment type="cofactor">
    <cofactor evidence="1 17">
        <name>Mn(2+)</name>
        <dbReference type="ChEBI" id="CHEBI:29035"/>
    </cofactor>
</comment>
<dbReference type="FunFam" id="3.90.550.10:FF:000028">
    <property type="entry name" value="beta-1,4-galactosyltransferase 1"/>
    <property type="match status" value="1"/>
</dbReference>
<dbReference type="PRINTS" id="PR02050">
    <property type="entry name" value="B14GALTRFASE"/>
</dbReference>
<reference evidence="20" key="2">
    <citation type="submission" date="2025-08" db="UniProtKB">
        <authorList>
            <consortium name="Ensembl"/>
        </authorList>
    </citation>
    <scope>IDENTIFICATION</scope>
</reference>
<evidence type="ECO:0000256" key="11">
    <source>
        <dbReference type="ARBA" id="ARBA00023034"/>
    </source>
</evidence>
<evidence type="ECO:0000256" key="3">
    <source>
        <dbReference type="ARBA" id="ARBA00004922"/>
    </source>
</evidence>
<dbReference type="GO" id="GO:0005975">
    <property type="term" value="P:carbohydrate metabolic process"/>
    <property type="evidence" value="ECO:0007669"/>
    <property type="project" value="InterPro"/>
</dbReference>
<dbReference type="Ensembl" id="ENSMMDT00005029573.1">
    <property type="protein sequence ID" value="ENSMMDP00005028889.1"/>
    <property type="gene ID" value="ENSMMDG00005013752.1"/>
</dbReference>
<evidence type="ECO:0000256" key="14">
    <source>
        <dbReference type="ARBA" id="ARBA00023180"/>
    </source>
</evidence>
<evidence type="ECO:0000256" key="12">
    <source>
        <dbReference type="ARBA" id="ARBA00023136"/>
    </source>
</evidence>
<dbReference type="AlphaFoldDB" id="A0A667YYK1"/>
<comment type="similarity">
    <text evidence="4 17">Belongs to the glycosyltransferase 7 family.</text>
</comment>
<accession>A0A667YYK1</accession>
<evidence type="ECO:0000259" key="18">
    <source>
        <dbReference type="Pfam" id="PF02709"/>
    </source>
</evidence>
<reference evidence="20" key="3">
    <citation type="submission" date="2025-09" db="UniProtKB">
        <authorList>
            <consortium name="Ensembl"/>
        </authorList>
    </citation>
    <scope>IDENTIFICATION</scope>
</reference>
<dbReference type="InterPro" id="IPR027791">
    <property type="entry name" value="Galactosyl_T_C"/>
</dbReference>
<comment type="catalytic activity">
    <reaction evidence="16">
        <text>N-acetyl-D-glucosamine + UDP-alpha-D-galactose = beta-D-galactosyl-(1-&gt;4)-N-acetyl-D-glucosamine + UDP + H(+)</text>
        <dbReference type="Rhea" id="RHEA:17745"/>
        <dbReference type="ChEBI" id="CHEBI:15378"/>
        <dbReference type="ChEBI" id="CHEBI:58223"/>
        <dbReference type="ChEBI" id="CHEBI:60152"/>
        <dbReference type="ChEBI" id="CHEBI:66914"/>
        <dbReference type="ChEBI" id="CHEBI:506227"/>
        <dbReference type="EC" id="2.4.1.90"/>
    </reaction>
    <physiologicalReaction direction="left-to-right" evidence="16">
        <dbReference type="Rhea" id="RHEA:17746"/>
    </physiologicalReaction>
</comment>
<keyword evidence="8 17" id="KW-0479">Metal-binding</keyword>
<dbReference type="Proteomes" id="UP000472263">
    <property type="component" value="Chromosome 20"/>
</dbReference>
<dbReference type="PANTHER" id="PTHR19300">
    <property type="entry name" value="BETA-1,4-GALACTOSYLTRANSFERASE"/>
    <property type="match status" value="1"/>
</dbReference>
<dbReference type="GO" id="GO:0032580">
    <property type="term" value="C:Golgi cisterna membrane"/>
    <property type="evidence" value="ECO:0007669"/>
    <property type="project" value="UniProtKB-UniRule"/>
</dbReference>
<dbReference type="PANTHER" id="PTHR19300:SF5">
    <property type="entry name" value="BETA-1,4-GALACTOSYLTRANSFERASE 1"/>
    <property type="match status" value="1"/>
</dbReference>
<keyword evidence="12 17" id="KW-0472">Membrane</keyword>
<dbReference type="InterPro" id="IPR029044">
    <property type="entry name" value="Nucleotide-diphossugar_trans"/>
</dbReference>
<dbReference type="GO" id="GO:0006487">
    <property type="term" value="P:protein N-linked glycosylation"/>
    <property type="evidence" value="ECO:0007669"/>
    <property type="project" value="TreeGrafter"/>
</dbReference>
<evidence type="ECO:0000256" key="6">
    <source>
        <dbReference type="ARBA" id="ARBA00022679"/>
    </source>
</evidence>
<keyword evidence="7 17" id="KW-0812">Transmembrane</keyword>
<sequence>MLGHHGYKKGSAGSGAVVMVSTVSTLQYICVKSVLFLVAKMQHAFFRAVVFICLFTLVCVIAVLLYTSSDPILAFHPSDEDTEASSGLERIIKQELKNLRHMMITEKKGTSANLSKSLQPCPDVPPKLVGPLFITFDQHRTMDGVKKDVGSSLQEGGRFKPPNCLSLQKVAVIIPFRKRHEHLKHWLFYLHPVLKRQQLDYGIYVINQDGEGVFNRGKLANVGFVEALKEYDYDCFVFSDVDLVPMNDHNLYRCFNKPRHLSVAIDKFNFMLPHPTVFGGVSSLSKDQFLKVNGYSNNYWGWGGEDDDLSQRISLHGMGISRPDSETGKYKMIGHDQDLNLNFEAAERLEETAATMDKDGLNSLNYTVKKIEKDRLYTLISVDIHAPQELNADGLKMTTQHGL</sequence>
<evidence type="ECO:0000256" key="13">
    <source>
        <dbReference type="ARBA" id="ARBA00023157"/>
    </source>
</evidence>
<dbReference type="InterPro" id="IPR027995">
    <property type="entry name" value="Galactosyl_T_N"/>
</dbReference>
<dbReference type="GO" id="GO:0000139">
    <property type="term" value="C:Golgi membrane"/>
    <property type="evidence" value="ECO:0007669"/>
    <property type="project" value="UniProtKB-SubCell"/>
</dbReference>
<keyword evidence="21" id="KW-1185">Reference proteome</keyword>
<dbReference type="Gene3D" id="3.90.550.10">
    <property type="entry name" value="Spore Coat Polysaccharide Biosynthesis Protein SpsA, Chain A"/>
    <property type="match status" value="1"/>
</dbReference>
<feature type="transmembrane region" description="Helical" evidence="17">
    <location>
        <begin position="45"/>
        <end position="66"/>
    </location>
</feature>
<organism evidence="20 21">
    <name type="scientific">Myripristis murdjan</name>
    <name type="common">pinecone soldierfish</name>
    <dbReference type="NCBI Taxonomy" id="586833"/>
    <lineage>
        <taxon>Eukaryota</taxon>
        <taxon>Metazoa</taxon>
        <taxon>Chordata</taxon>
        <taxon>Craniata</taxon>
        <taxon>Vertebrata</taxon>
        <taxon>Euteleostomi</taxon>
        <taxon>Actinopterygii</taxon>
        <taxon>Neopterygii</taxon>
        <taxon>Teleostei</taxon>
        <taxon>Neoteleostei</taxon>
        <taxon>Acanthomorphata</taxon>
        <taxon>Holocentriformes</taxon>
        <taxon>Holocentridae</taxon>
        <taxon>Myripristis</taxon>
    </lineage>
</organism>
<comment type="pathway">
    <text evidence="3 17">Protein modification; protein glycosylation.</text>
</comment>
<comment type="caution">
    <text evidence="17">Lacks conserved residue(s) required for the propagation of feature annotation.</text>
</comment>
<evidence type="ECO:0000256" key="9">
    <source>
        <dbReference type="ARBA" id="ARBA00022968"/>
    </source>
</evidence>
<dbReference type="CDD" id="cd00899">
    <property type="entry name" value="b4GalT"/>
    <property type="match status" value="1"/>
</dbReference>
<keyword evidence="13" id="KW-1015">Disulfide bond</keyword>
<dbReference type="InParanoid" id="A0A667YYK1"/>
<feature type="transmembrane region" description="Helical" evidence="17">
    <location>
        <begin position="12"/>
        <end position="38"/>
    </location>
</feature>
<feature type="domain" description="Galactosyltransferase C-terminal" evidence="18">
    <location>
        <begin position="259"/>
        <end position="336"/>
    </location>
</feature>
<dbReference type="InterPro" id="IPR003859">
    <property type="entry name" value="Galactosyl_T"/>
</dbReference>
<evidence type="ECO:0000256" key="8">
    <source>
        <dbReference type="ARBA" id="ARBA00022723"/>
    </source>
</evidence>
<keyword evidence="6 17" id="KW-0808">Transferase</keyword>
<protein>
    <recommendedName>
        <fullName evidence="17">Beta-1,4-galactosyltransferase</fullName>
        <shortName evidence="17">Beta-1,4-GalTase</shortName>
        <ecNumber evidence="17">2.4.1.-</ecNumber>
    </recommendedName>
</protein>